<evidence type="ECO:0000313" key="3">
    <source>
        <dbReference type="Proteomes" id="UP000641206"/>
    </source>
</evidence>
<name>A0ABQ2NS50_9BACI</name>
<feature type="transmembrane region" description="Helical" evidence="1">
    <location>
        <begin position="87"/>
        <end position="109"/>
    </location>
</feature>
<keyword evidence="1" id="KW-0812">Transmembrane</keyword>
<evidence type="ECO:0000313" key="2">
    <source>
        <dbReference type="EMBL" id="GGP09549.1"/>
    </source>
</evidence>
<dbReference type="EMBL" id="BMLW01000003">
    <property type="protein sequence ID" value="GGP09549.1"/>
    <property type="molecule type" value="Genomic_DNA"/>
</dbReference>
<protein>
    <submittedName>
        <fullName evidence="2">Uncharacterized protein</fullName>
    </submittedName>
</protein>
<keyword evidence="1" id="KW-1133">Transmembrane helix</keyword>
<dbReference type="RefSeq" id="WP_188733733.1">
    <property type="nucleotide sequence ID" value="NZ_BMLW01000003.1"/>
</dbReference>
<comment type="caution">
    <text evidence="2">The sequence shown here is derived from an EMBL/GenBank/DDBJ whole genome shotgun (WGS) entry which is preliminary data.</text>
</comment>
<keyword evidence="1" id="KW-0472">Membrane</keyword>
<dbReference type="Proteomes" id="UP000641206">
    <property type="component" value="Unassembled WGS sequence"/>
</dbReference>
<feature type="transmembrane region" description="Helical" evidence="1">
    <location>
        <begin position="52"/>
        <end position="75"/>
    </location>
</feature>
<evidence type="ECO:0000256" key="1">
    <source>
        <dbReference type="SAM" id="Phobius"/>
    </source>
</evidence>
<organism evidence="2 3">
    <name type="scientific">Oceanobacillus neutriphilus</name>
    <dbReference type="NCBI Taxonomy" id="531815"/>
    <lineage>
        <taxon>Bacteria</taxon>
        <taxon>Bacillati</taxon>
        <taxon>Bacillota</taxon>
        <taxon>Bacilli</taxon>
        <taxon>Bacillales</taxon>
        <taxon>Bacillaceae</taxon>
        <taxon>Oceanobacillus</taxon>
    </lineage>
</organism>
<sequence>MTLGWLLGMIAAAILGTTFGIMIGTMNKKVARNRKGDIDFSKSDIYFHWTRWDYAIILAAVYTFLCIAGLMLFLLRGDNIDSHWIQFFIHQTFVFSLLTFIWFITRIAFVFRGIKERWPDEFK</sequence>
<proteinExistence type="predicted"/>
<keyword evidence="3" id="KW-1185">Reference proteome</keyword>
<feature type="transmembrane region" description="Helical" evidence="1">
    <location>
        <begin position="6"/>
        <end position="25"/>
    </location>
</feature>
<gene>
    <name evidence="2" type="ORF">GCM10011346_14060</name>
</gene>
<reference evidence="3" key="1">
    <citation type="journal article" date="2019" name="Int. J. Syst. Evol. Microbiol.">
        <title>The Global Catalogue of Microorganisms (GCM) 10K type strain sequencing project: providing services to taxonomists for standard genome sequencing and annotation.</title>
        <authorList>
            <consortium name="The Broad Institute Genomics Platform"/>
            <consortium name="The Broad Institute Genome Sequencing Center for Infectious Disease"/>
            <person name="Wu L."/>
            <person name="Ma J."/>
        </authorList>
    </citation>
    <scope>NUCLEOTIDE SEQUENCE [LARGE SCALE GENOMIC DNA]</scope>
    <source>
        <strain evidence="3">CGMCC 1.7693</strain>
    </source>
</reference>
<accession>A0ABQ2NS50</accession>